<dbReference type="RefSeq" id="WP_137249022.1">
    <property type="nucleotide sequence ID" value="NZ_SZQA01000022.1"/>
</dbReference>
<sequence length="277" mass="30355">MRRLVVVLALMASTGSSAESDIVYLVKNRDQTLTVRDTDGDAVTGDIPLPVGDRGVRVVAADDGFHVVAESADWREDRYFRLRAPDYALEPIDARAAHGLTITRDGTKAAYMTGTYEDPSLVLRDLRTGRETATKSTPVYRMTWTPDGSRLLLSIFPPCDDTSDCLGPEQLKFHDSDRLLGSFDYLTAAPVITGGRILVALPDGVIEHYSTTDGRLLDRVRTPFRITQLSVRGDRLLIVVGGNPTRHGGARLVTGPLTGGEWRDLPWDAATMETAAW</sequence>
<feature type="chain" id="PRO_5020946752" description="WD40 repeat domain-containing protein" evidence="1">
    <location>
        <begin position="19"/>
        <end position="277"/>
    </location>
</feature>
<dbReference type="InterPro" id="IPR015943">
    <property type="entry name" value="WD40/YVTN_repeat-like_dom_sf"/>
</dbReference>
<feature type="signal peptide" evidence="1">
    <location>
        <begin position="1"/>
        <end position="18"/>
    </location>
</feature>
<organism evidence="2 3">
    <name type="scientific">Herbidospora galbida</name>
    <dbReference type="NCBI Taxonomy" id="2575442"/>
    <lineage>
        <taxon>Bacteria</taxon>
        <taxon>Bacillati</taxon>
        <taxon>Actinomycetota</taxon>
        <taxon>Actinomycetes</taxon>
        <taxon>Streptosporangiales</taxon>
        <taxon>Streptosporangiaceae</taxon>
        <taxon>Herbidospora</taxon>
    </lineage>
</organism>
<keyword evidence="3" id="KW-1185">Reference proteome</keyword>
<comment type="caution">
    <text evidence="2">The sequence shown here is derived from an EMBL/GenBank/DDBJ whole genome shotgun (WGS) entry which is preliminary data.</text>
</comment>
<proteinExistence type="predicted"/>
<gene>
    <name evidence="2" type="ORF">FDA94_22285</name>
</gene>
<dbReference type="InterPro" id="IPR011044">
    <property type="entry name" value="Quino_amine_DH_bsu"/>
</dbReference>
<protein>
    <recommendedName>
        <fullName evidence="4">WD40 repeat domain-containing protein</fullName>
    </recommendedName>
</protein>
<evidence type="ECO:0000313" key="3">
    <source>
        <dbReference type="Proteomes" id="UP000308705"/>
    </source>
</evidence>
<evidence type="ECO:0008006" key="4">
    <source>
        <dbReference type="Google" id="ProtNLM"/>
    </source>
</evidence>
<dbReference type="AlphaFoldDB" id="A0A4U3MB76"/>
<accession>A0A4U3MB76</accession>
<dbReference type="OrthoDB" id="3525905at2"/>
<dbReference type="Proteomes" id="UP000308705">
    <property type="component" value="Unassembled WGS sequence"/>
</dbReference>
<name>A0A4U3MB76_9ACTN</name>
<evidence type="ECO:0000313" key="2">
    <source>
        <dbReference type="EMBL" id="TKK86251.1"/>
    </source>
</evidence>
<dbReference type="EMBL" id="SZQA01000022">
    <property type="protein sequence ID" value="TKK86251.1"/>
    <property type="molecule type" value="Genomic_DNA"/>
</dbReference>
<dbReference type="SUPFAM" id="SSF50969">
    <property type="entry name" value="YVTN repeat-like/Quinoprotein amine dehydrogenase"/>
    <property type="match status" value="1"/>
</dbReference>
<keyword evidence="1" id="KW-0732">Signal</keyword>
<evidence type="ECO:0000256" key="1">
    <source>
        <dbReference type="SAM" id="SignalP"/>
    </source>
</evidence>
<reference evidence="2 3" key="1">
    <citation type="submission" date="2019-04" db="EMBL/GenBank/DDBJ databases">
        <title>Herbidospora sp. NEAU-GS14.nov., a novel actinomycete isolated from soil.</title>
        <authorList>
            <person name="Han L."/>
        </authorList>
    </citation>
    <scope>NUCLEOTIDE SEQUENCE [LARGE SCALE GENOMIC DNA]</scope>
    <source>
        <strain evidence="2 3">NEAU-GS14</strain>
    </source>
</reference>
<dbReference type="Gene3D" id="2.130.10.10">
    <property type="entry name" value="YVTN repeat-like/Quinoprotein amine dehydrogenase"/>
    <property type="match status" value="1"/>
</dbReference>